<protein>
    <recommendedName>
        <fullName evidence="3">Tandem-95 repeat protein</fullName>
    </recommendedName>
</protein>
<dbReference type="InterPro" id="IPR013783">
    <property type="entry name" value="Ig-like_fold"/>
</dbReference>
<dbReference type="InterPro" id="IPR015919">
    <property type="entry name" value="Cadherin-like_sf"/>
</dbReference>
<evidence type="ECO:0008006" key="3">
    <source>
        <dbReference type="Google" id="ProtNLM"/>
    </source>
</evidence>
<dbReference type="Gene3D" id="2.60.40.10">
    <property type="entry name" value="Immunoglobulins"/>
    <property type="match status" value="2"/>
</dbReference>
<keyword evidence="2" id="KW-1185">Reference proteome</keyword>
<proteinExistence type="predicted"/>
<reference evidence="1 2" key="1">
    <citation type="submission" date="2019-03" db="EMBL/GenBank/DDBJ databases">
        <title>Metabolic reconstructions from genomes of highly enriched 'Candidatus Accumulibacter' and 'Candidatus Competibacter' bioreactor populations.</title>
        <authorList>
            <person name="Annavajhala M.K."/>
            <person name="Welles L."/>
            <person name="Abbas B."/>
            <person name="Sorokin D."/>
            <person name="Park H."/>
            <person name="Van Loosdrecht M."/>
            <person name="Chandran K."/>
        </authorList>
    </citation>
    <scope>NUCLEOTIDE SEQUENCE [LARGE SCALE GENOMIC DNA]</scope>
    <source>
        <strain evidence="1 2">SBR_S</strain>
    </source>
</reference>
<dbReference type="Proteomes" id="UP000749010">
    <property type="component" value="Unassembled WGS sequence"/>
</dbReference>
<dbReference type="Gene3D" id="2.60.40.3440">
    <property type="match status" value="1"/>
</dbReference>
<evidence type="ECO:0000313" key="1">
    <source>
        <dbReference type="EMBL" id="NMQ28390.1"/>
    </source>
</evidence>
<name>A0ABX1U088_9PROT</name>
<dbReference type="SUPFAM" id="SSF63446">
    <property type="entry name" value="Type I dockerin domain"/>
    <property type="match status" value="1"/>
</dbReference>
<dbReference type="InterPro" id="IPR036439">
    <property type="entry name" value="Dockerin_dom_sf"/>
</dbReference>
<evidence type="ECO:0000313" key="2">
    <source>
        <dbReference type="Proteomes" id="UP000749010"/>
    </source>
</evidence>
<dbReference type="Pfam" id="PF17963">
    <property type="entry name" value="Big_9"/>
    <property type="match status" value="1"/>
</dbReference>
<dbReference type="EMBL" id="SPMY01000032">
    <property type="protein sequence ID" value="NMQ28390.1"/>
    <property type="molecule type" value="Genomic_DNA"/>
</dbReference>
<dbReference type="InterPro" id="IPR024079">
    <property type="entry name" value="MetalloPept_cat_dom_sf"/>
</dbReference>
<gene>
    <name evidence="1" type="ORF">E4Q23_11875</name>
</gene>
<dbReference type="SUPFAM" id="SSF55486">
    <property type="entry name" value="Metalloproteases ('zincins'), catalytic domain"/>
    <property type="match status" value="1"/>
</dbReference>
<organism evidence="1 2">
    <name type="scientific">Candidatus Accumulibacter phosphatis</name>
    <dbReference type="NCBI Taxonomy" id="327160"/>
    <lineage>
        <taxon>Bacteria</taxon>
        <taxon>Pseudomonadati</taxon>
        <taxon>Pseudomonadota</taxon>
        <taxon>Betaproteobacteria</taxon>
        <taxon>Candidatus Accumulibacter</taxon>
    </lineage>
</organism>
<sequence length="980" mass="102889">MDMLTVLLHEYGHAVGLDHTADSHGLMASTLLPSVRRLPSSTELIALRGLLAGTDSAPLPYDPSTPPGAPLPLSRSVGSLRLSRLRPPEPNDPTGDRLNATLTQFSIVANPTLLDPAFIDGADWWSTNGAVIFVPEFATLKETAASQTRLNQAFVLGANDRTLSFTLADIALNDVDAAPDDAVEVALIDASTGLSLMGGTGLADNDAILNLQADGSEHKSAGVTTLRNADGSLSVVVDLTGIATGTVVNLSFDLIGFGRGAAAASSQVSIRDLHLGGGHSIEARDDVATTAEDTPVTIDVLGNDLGWDLGNNPGGETNGIVPALVPILIDGPAHGDVAANADGSITYRPHADWHGDDRFTYRLLSDGVESNLATVRLIVTPVNDAPTLAEIAPTSGLTLLEGQHFTANASGSDVDTGDILRYSLDAAPAGATIDPTTGSIDWQARDGDANHYFCVRVSDTAGESASTHFTLNVLNVAPTLSASGLQATYTGEDFTLTLSSSDPGDDRIDSWRIDWGDGQVVDIVDIAGNPGQVSHRYTGILGEVRIRASAMDEDGSYTLEPLAVAVLPLPLQVSSFSYDYGGFAVRFNNVFDASQIKLYDSLLTVLRTTDILLTGSTGVINGSLVIDADYRGLRYLIGGGGLHPDTYQLTLTSGPQAFRGVWSTLDGNADGVAGDDYQASFSLDALPTTQLSLPHFMRGPGQAVNVPAAGKHLPLTLLSPGEVRRLSFVIRFDPSLLVISAALPGSGLPADALLAIDRSVAGELRVSIASETAIAAGTVTLLDLVASVPATAPYGAQQILDIQQVSINAQSLAGVDRDGQHVVGYVGDSNGNGTWEWADVTLIQRTATGTDDGFAAWSRIDPLLLADIDADKRITFWDASKIGQRMNGLPWPEVPRLPTRLPLTFAAPQAWPEQPAPGQSPPQIDFGANFAGFAIGSDDPRNRRDNWKTSFVTQLASRTISPNSRLQVTLEAAPPVTPSA</sequence>
<dbReference type="Gene3D" id="1.10.1330.10">
    <property type="entry name" value="Dockerin domain"/>
    <property type="match status" value="1"/>
</dbReference>
<accession>A0ABX1U088</accession>
<dbReference type="Gene3D" id="3.40.390.10">
    <property type="entry name" value="Collagenase (Catalytic Domain)"/>
    <property type="match status" value="1"/>
</dbReference>
<dbReference type="Pfam" id="PF05345">
    <property type="entry name" value="He_PIG"/>
    <property type="match status" value="1"/>
</dbReference>
<dbReference type="SUPFAM" id="SSF49313">
    <property type="entry name" value="Cadherin-like"/>
    <property type="match status" value="1"/>
</dbReference>
<comment type="caution">
    <text evidence="1">The sequence shown here is derived from an EMBL/GenBank/DDBJ whole genome shotgun (WGS) entry which is preliminary data.</text>
</comment>